<dbReference type="EMBL" id="CAJVPW010016935">
    <property type="protein sequence ID" value="CAG8673607.1"/>
    <property type="molecule type" value="Genomic_DNA"/>
</dbReference>
<accession>A0ACA9NT75</accession>
<sequence>GGSTPKSSSVPPSSPFPATSTSSPLKTAETKKKQLKAVIANLETISDKTPTQETQLTNKKQELKEVEELETIIKYFLENSIKKITIEDEKLIIEYSNGTKKTVEVDTNQLKTIRDKMRKVNKNSLLASELGLDYASNPSNQKENKGTNYTPWIIGGSIVGGIALVGGIIFLLTRGRKKTRKQL</sequence>
<gene>
    <name evidence="1" type="ORF">SPELUC_LOCUS9791</name>
</gene>
<feature type="non-terminal residue" evidence="1">
    <location>
        <position position="1"/>
    </location>
</feature>
<evidence type="ECO:0000313" key="1">
    <source>
        <dbReference type="EMBL" id="CAG8673607.1"/>
    </source>
</evidence>
<reference evidence="1" key="1">
    <citation type="submission" date="2021-06" db="EMBL/GenBank/DDBJ databases">
        <authorList>
            <person name="Kallberg Y."/>
            <person name="Tangrot J."/>
            <person name="Rosling A."/>
        </authorList>
    </citation>
    <scope>NUCLEOTIDE SEQUENCE</scope>
    <source>
        <strain evidence="1">28 12/20/2015</strain>
    </source>
</reference>
<name>A0ACA9NT75_9GLOM</name>
<proteinExistence type="predicted"/>
<evidence type="ECO:0000313" key="2">
    <source>
        <dbReference type="Proteomes" id="UP000789366"/>
    </source>
</evidence>
<dbReference type="Proteomes" id="UP000789366">
    <property type="component" value="Unassembled WGS sequence"/>
</dbReference>
<protein>
    <submittedName>
        <fullName evidence="1">2707_t:CDS:1</fullName>
    </submittedName>
</protein>
<organism evidence="1 2">
    <name type="scientific">Cetraspora pellucida</name>
    <dbReference type="NCBI Taxonomy" id="1433469"/>
    <lineage>
        <taxon>Eukaryota</taxon>
        <taxon>Fungi</taxon>
        <taxon>Fungi incertae sedis</taxon>
        <taxon>Mucoromycota</taxon>
        <taxon>Glomeromycotina</taxon>
        <taxon>Glomeromycetes</taxon>
        <taxon>Diversisporales</taxon>
        <taxon>Gigasporaceae</taxon>
        <taxon>Cetraspora</taxon>
    </lineage>
</organism>
<comment type="caution">
    <text evidence="1">The sequence shown here is derived from an EMBL/GenBank/DDBJ whole genome shotgun (WGS) entry which is preliminary data.</text>
</comment>
<keyword evidence="2" id="KW-1185">Reference proteome</keyword>